<dbReference type="SUPFAM" id="SSF75169">
    <property type="entry name" value="DsrEFH-like"/>
    <property type="match status" value="1"/>
</dbReference>
<keyword evidence="3" id="KW-1185">Reference proteome</keyword>
<dbReference type="PANTHER" id="PTHR37691">
    <property type="entry name" value="BLR3518 PROTEIN"/>
    <property type="match status" value="1"/>
</dbReference>
<gene>
    <name evidence="2" type="ORF">SAMN05444008_101119</name>
</gene>
<dbReference type="InterPro" id="IPR003787">
    <property type="entry name" value="Sulphur_relay_DsrE/F-like"/>
</dbReference>
<dbReference type="EMBL" id="FQUO01000001">
    <property type="protein sequence ID" value="SHE31355.1"/>
    <property type="molecule type" value="Genomic_DNA"/>
</dbReference>
<dbReference type="STRING" id="1302690.BUE76_23475"/>
<dbReference type="PANTHER" id="PTHR37691:SF1">
    <property type="entry name" value="BLR3518 PROTEIN"/>
    <property type="match status" value="1"/>
</dbReference>
<accession>A0A1M4SGN0</accession>
<reference evidence="2 3" key="1">
    <citation type="submission" date="2016-11" db="EMBL/GenBank/DDBJ databases">
        <authorList>
            <person name="Jaros S."/>
            <person name="Januszkiewicz K."/>
            <person name="Wedrychowicz H."/>
        </authorList>
    </citation>
    <scope>NUCLEOTIDE SEQUENCE [LARGE SCALE GENOMIC DNA]</scope>
    <source>
        <strain evidence="2 3">DSM 26897</strain>
    </source>
</reference>
<dbReference type="Proteomes" id="UP000184368">
    <property type="component" value="Unassembled WGS sequence"/>
</dbReference>
<dbReference type="Pfam" id="PF02635">
    <property type="entry name" value="DsrE"/>
    <property type="match status" value="1"/>
</dbReference>
<evidence type="ECO:0000313" key="3">
    <source>
        <dbReference type="Proteomes" id="UP000184368"/>
    </source>
</evidence>
<dbReference type="AlphaFoldDB" id="A0A1M4SGN0"/>
<proteinExistence type="predicted"/>
<feature type="signal peptide" evidence="1">
    <location>
        <begin position="1"/>
        <end position="22"/>
    </location>
</feature>
<sequence>MKVILVVTLLVTGLSLTIPAAAQQAKKTPVQSTQVQNNHKVVMQLSSADTSEHRGLMNNLKHLKEGWGDSVMVEVVVHGPGIDLVTKGKSTQQQALQAMMAKGVKFVVCRNTMKQKNITEEQILPNVGFVPMGIGEIIQKQEQGWSYLKAGF</sequence>
<evidence type="ECO:0000256" key="1">
    <source>
        <dbReference type="SAM" id="SignalP"/>
    </source>
</evidence>
<protein>
    <submittedName>
        <fullName evidence="2">Uncharacterized protein</fullName>
    </submittedName>
</protein>
<organism evidence="2 3">
    <name type="scientific">Cnuella takakiae</name>
    <dbReference type="NCBI Taxonomy" id="1302690"/>
    <lineage>
        <taxon>Bacteria</taxon>
        <taxon>Pseudomonadati</taxon>
        <taxon>Bacteroidota</taxon>
        <taxon>Chitinophagia</taxon>
        <taxon>Chitinophagales</taxon>
        <taxon>Chitinophagaceae</taxon>
        <taxon>Cnuella</taxon>
    </lineage>
</organism>
<evidence type="ECO:0000313" key="2">
    <source>
        <dbReference type="EMBL" id="SHE31355.1"/>
    </source>
</evidence>
<name>A0A1M4SGN0_9BACT</name>
<dbReference type="RefSeq" id="WP_083596270.1">
    <property type="nucleotide sequence ID" value="NZ_FQUO01000001.1"/>
</dbReference>
<keyword evidence="1" id="KW-0732">Signal</keyword>
<dbReference type="InterPro" id="IPR027396">
    <property type="entry name" value="DsrEFH-like"/>
</dbReference>
<dbReference type="OrthoDB" id="678766at2"/>
<dbReference type="Gene3D" id="3.40.1260.10">
    <property type="entry name" value="DsrEFH-like"/>
    <property type="match status" value="1"/>
</dbReference>
<feature type="chain" id="PRO_5012386472" evidence="1">
    <location>
        <begin position="23"/>
        <end position="152"/>
    </location>
</feature>